<sequence length="453" mass="51372">MTAQSRDKGGVMGGSHVTLATCGNRARKSRARMNYSMAALEAHFVFSAREKFIEFCGRVFSGKSRMDDYKEIHQLFCYDKPCSLWNETLESHWRPLLGLMKMMDHSKVEYRQHYRIIWQINGNDSYMLTLLYADKPLARTILNQQETDFLKSRVFNENNGEIILCAAPERTDPRQVYYTRALLKHYEQYRQTRAKAKNAPASATPVPNSAALTSYAFPTRTACALSAGDTHCIAAIDRFLARIAGQPIEQQVIAKGKEIGQGSYGSAYRIGAFVVKIPRNKDNVWINFAGMPNAHPIRVQHYLNKANNQPDFARAGVMSDKHGDPVDVLVTKYIAGSTLEDLSDEEKGNVLRTKALLLLDSRGLYMHDAEVVGNILIQSDGRIYFIDADQMVIAQRQRLARTPSFATDVLEDALERYYQIMTKLALKRGRRDDEYRTRLSALRAIRGRSVAHE</sequence>
<dbReference type="HOGENOM" id="CLU_041541_0_0_6"/>
<evidence type="ECO:0000313" key="2">
    <source>
        <dbReference type="Proteomes" id="UP000019028"/>
    </source>
</evidence>
<proteinExistence type="predicted"/>
<evidence type="ECO:0000313" key="1">
    <source>
        <dbReference type="EMBL" id="AHF76749.1"/>
    </source>
</evidence>
<accession>W0HSI3</accession>
<dbReference type="Proteomes" id="UP000019028">
    <property type="component" value="Chromosome"/>
</dbReference>
<reference evidence="1 2" key="1">
    <citation type="journal article" date="2014" name="Genome Biol. Evol.">
        <title>Genome degeneration and adaptation in a nascent stage of symbiosis.</title>
        <authorList>
            <person name="Oakeson K.F."/>
            <person name="Gil R."/>
            <person name="Clayton A.L."/>
            <person name="Dunn D.M."/>
            <person name="von Niederhausern A.C."/>
            <person name="Hamil C."/>
            <person name="Aoyagi A."/>
            <person name="Duval B."/>
            <person name="Baca A."/>
            <person name="Silva F.J."/>
            <person name="Vallier A."/>
            <person name="Jackson D.G."/>
            <person name="Latorre A."/>
            <person name="Weiss R.B."/>
            <person name="Heddi A."/>
            <person name="Moya A."/>
            <person name="Dale C."/>
        </authorList>
    </citation>
    <scope>NUCLEOTIDE SEQUENCE [LARGE SCALE GENOMIC DNA]</scope>
    <source>
        <strain evidence="1 2">HS1</strain>
    </source>
</reference>
<dbReference type="PATRIC" id="fig|1239307.3.peg.1854"/>
<dbReference type="KEGG" id="sod:Sant_1695"/>
<keyword evidence="2" id="KW-1185">Reference proteome</keyword>
<dbReference type="InterPro" id="IPR011009">
    <property type="entry name" value="Kinase-like_dom_sf"/>
</dbReference>
<protein>
    <submittedName>
        <fullName evidence="1">Putative inner membrane protein</fullName>
    </submittedName>
</protein>
<dbReference type="AlphaFoldDB" id="W0HSI3"/>
<name>W0HSI3_9GAMM</name>
<organism evidence="1 2">
    <name type="scientific">Sodalis praecaptivus</name>
    <dbReference type="NCBI Taxonomy" id="1239307"/>
    <lineage>
        <taxon>Bacteria</taxon>
        <taxon>Pseudomonadati</taxon>
        <taxon>Pseudomonadota</taxon>
        <taxon>Gammaproteobacteria</taxon>
        <taxon>Enterobacterales</taxon>
        <taxon>Bruguierivoracaceae</taxon>
        <taxon>Sodalis</taxon>
    </lineage>
</organism>
<dbReference type="SUPFAM" id="SSF56112">
    <property type="entry name" value="Protein kinase-like (PK-like)"/>
    <property type="match status" value="1"/>
</dbReference>
<gene>
    <name evidence="1" type="ORF">Sant_1695</name>
</gene>
<dbReference type="EMBL" id="CP006569">
    <property type="protein sequence ID" value="AHF76749.1"/>
    <property type="molecule type" value="Genomic_DNA"/>
</dbReference>